<evidence type="ECO:0000313" key="7">
    <source>
        <dbReference type="EMBL" id="KAJ5361989.1"/>
    </source>
</evidence>
<dbReference type="GO" id="GO:0016020">
    <property type="term" value="C:membrane"/>
    <property type="evidence" value="ECO:0007669"/>
    <property type="project" value="UniProtKB-SubCell"/>
</dbReference>
<accession>A0A9W9UZ80</accession>
<dbReference type="PROSITE" id="PS50850">
    <property type="entry name" value="MFS"/>
    <property type="match status" value="1"/>
</dbReference>
<reference evidence="7" key="2">
    <citation type="journal article" date="2023" name="IMA Fungus">
        <title>Comparative genomic study of the Penicillium genus elucidates a diverse pangenome and 15 lateral gene transfer events.</title>
        <authorList>
            <person name="Petersen C."/>
            <person name="Sorensen T."/>
            <person name="Nielsen M.R."/>
            <person name="Sondergaard T.E."/>
            <person name="Sorensen J.L."/>
            <person name="Fitzpatrick D.A."/>
            <person name="Frisvad J.C."/>
            <person name="Nielsen K.L."/>
        </authorList>
    </citation>
    <scope>NUCLEOTIDE SEQUENCE</scope>
    <source>
        <strain evidence="7">IBT 35675</strain>
    </source>
</reference>
<evidence type="ECO:0000259" key="6">
    <source>
        <dbReference type="PROSITE" id="PS50850"/>
    </source>
</evidence>
<feature type="transmembrane region" description="Helical" evidence="5">
    <location>
        <begin position="121"/>
        <end position="139"/>
    </location>
</feature>
<evidence type="ECO:0000256" key="3">
    <source>
        <dbReference type="ARBA" id="ARBA00022989"/>
    </source>
</evidence>
<keyword evidence="3 5" id="KW-1133">Transmembrane helix</keyword>
<evidence type="ECO:0000313" key="8">
    <source>
        <dbReference type="Proteomes" id="UP001148299"/>
    </source>
</evidence>
<sequence length="560" mass="60495">MVSTPRGTAAVHSHAMTFSVLNSLLIQHLTPNKQSFRVTSFFIVKIALHESLTVSPMHKSPDEQHYLEDLNETRSVDLSRASAVILITTLSGITFVGSMSGGLLTVGLPTIAKDLDLANNLLLWPASVYSLANGCCLLLAGSMADFLGNRVINLTGCFLLGTFILACGVSQTGIQIILFRTFQGIATSMCLPTAFSILTDAMPTGKRRNIGFACLGLGQPLGFSMGLVLGGLFQGSSLGWRFGYYLCAGISMVLTIVNFFKLPKDAQREQFSWRRLRSEIDWIGIVLSSSCLGIISYVFATITDSPSNIRRAENIVLLCAAAIMIPAFMGWMNWREKKGKSALIPNSLWRNTAFTSVCVMVLLSWAVLNGMETILSLFFQEVQDLSAFQAALRFLPNVIIGILLNVGTGLLVHRLHADHLVLVSTFLSAGSPLLMAIIDPSWSWWYCAFWAVLLGPLSADVIFTIANLIITDAFTPKTQGLAGAVFNVVAQFGTSIGLTIFAIISAGVTQGSVYSDKASPEALMIGYRAVFWTCFALMLAACGVGALGLRKIGKVGLKRD</sequence>
<dbReference type="PANTHER" id="PTHR42718:SF27">
    <property type="entry name" value="TRANSPORTER, PUTATIVE-RELATED"/>
    <property type="match status" value="1"/>
</dbReference>
<dbReference type="Gene3D" id="1.20.1250.20">
    <property type="entry name" value="MFS general substrate transporter like domains"/>
    <property type="match status" value="2"/>
</dbReference>
<feature type="transmembrane region" description="Helical" evidence="5">
    <location>
        <begin position="177"/>
        <end position="198"/>
    </location>
</feature>
<keyword evidence="2 5" id="KW-0812">Transmembrane</keyword>
<keyword evidence="4 5" id="KW-0472">Membrane</keyword>
<comment type="subcellular location">
    <subcellularLocation>
        <location evidence="1">Membrane</location>
        <topology evidence="1">Multi-pass membrane protein</topology>
    </subcellularLocation>
</comment>
<dbReference type="InterPro" id="IPR036259">
    <property type="entry name" value="MFS_trans_sf"/>
</dbReference>
<feature type="transmembrane region" description="Helical" evidence="5">
    <location>
        <begin position="353"/>
        <end position="379"/>
    </location>
</feature>
<feature type="transmembrane region" description="Helical" evidence="5">
    <location>
        <begin position="242"/>
        <end position="260"/>
    </location>
</feature>
<dbReference type="PANTHER" id="PTHR42718">
    <property type="entry name" value="MAJOR FACILITATOR SUPERFAMILY MULTIDRUG TRANSPORTER MFSC"/>
    <property type="match status" value="1"/>
</dbReference>
<organism evidence="7 8">
    <name type="scientific">Penicillium brevicompactum</name>
    <dbReference type="NCBI Taxonomy" id="5074"/>
    <lineage>
        <taxon>Eukaryota</taxon>
        <taxon>Fungi</taxon>
        <taxon>Dikarya</taxon>
        <taxon>Ascomycota</taxon>
        <taxon>Pezizomycotina</taxon>
        <taxon>Eurotiomycetes</taxon>
        <taxon>Eurotiomycetidae</taxon>
        <taxon>Eurotiales</taxon>
        <taxon>Aspergillaceae</taxon>
        <taxon>Penicillium</taxon>
    </lineage>
</organism>
<keyword evidence="8" id="KW-1185">Reference proteome</keyword>
<feature type="transmembrane region" description="Helical" evidence="5">
    <location>
        <begin position="83"/>
        <end position="109"/>
    </location>
</feature>
<dbReference type="Proteomes" id="UP001148299">
    <property type="component" value="Unassembled WGS sequence"/>
</dbReference>
<dbReference type="InterPro" id="IPR020846">
    <property type="entry name" value="MFS_dom"/>
</dbReference>
<dbReference type="EMBL" id="JAPZBR010000002">
    <property type="protein sequence ID" value="KAJ5361989.1"/>
    <property type="molecule type" value="Genomic_DNA"/>
</dbReference>
<comment type="caution">
    <text evidence="7">The sequence shown here is derived from an EMBL/GenBank/DDBJ whole genome shotgun (WGS) entry which is preliminary data.</text>
</comment>
<feature type="transmembrane region" description="Helical" evidence="5">
    <location>
        <begin position="481"/>
        <end position="509"/>
    </location>
</feature>
<dbReference type="Pfam" id="PF07690">
    <property type="entry name" value="MFS_1"/>
    <property type="match status" value="1"/>
</dbReference>
<name>A0A9W9UZ80_PENBR</name>
<evidence type="ECO:0000256" key="5">
    <source>
        <dbReference type="SAM" id="Phobius"/>
    </source>
</evidence>
<protein>
    <recommendedName>
        <fullName evidence="6">Major facilitator superfamily (MFS) profile domain-containing protein</fullName>
    </recommendedName>
</protein>
<feature type="transmembrane region" description="Helical" evidence="5">
    <location>
        <begin position="314"/>
        <end position="332"/>
    </location>
</feature>
<gene>
    <name evidence="7" type="ORF">N7541_002833</name>
</gene>
<feature type="domain" description="Major facilitator superfamily (MFS) profile" evidence="6">
    <location>
        <begin position="86"/>
        <end position="553"/>
    </location>
</feature>
<proteinExistence type="predicted"/>
<feature type="transmembrane region" description="Helical" evidence="5">
    <location>
        <begin position="529"/>
        <end position="549"/>
    </location>
</feature>
<feature type="transmembrane region" description="Helical" evidence="5">
    <location>
        <begin position="151"/>
        <end position="171"/>
    </location>
</feature>
<evidence type="ECO:0000256" key="4">
    <source>
        <dbReference type="ARBA" id="ARBA00023136"/>
    </source>
</evidence>
<feature type="transmembrane region" description="Helical" evidence="5">
    <location>
        <begin position="391"/>
        <end position="412"/>
    </location>
</feature>
<feature type="transmembrane region" description="Helical" evidence="5">
    <location>
        <begin position="210"/>
        <end position="230"/>
    </location>
</feature>
<dbReference type="AlphaFoldDB" id="A0A9W9UZ80"/>
<evidence type="ECO:0000256" key="1">
    <source>
        <dbReference type="ARBA" id="ARBA00004141"/>
    </source>
</evidence>
<dbReference type="InterPro" id="IPR011701">
    <property type="entry name" value="MFS"/>
</dbReference>
<feature type="transmembrane region" description="Helical" evidence="5">
    <location>
        <begin position="443"/>
        <end position="469"/>
    </location>
</feature>
<feature type="transmembrane region" description="Helical" evidence="5">
    <location>
        <begin position="280"/>
        <end position="302"/>
    </location>
</feature>
<reference evidence="7" key="1">
    <citation type="submission" date="2022-12" db="EMBL/GenBank/DDBJ databases">
        <authorList>
            <person name="Petersen C."/>
        </authorList>
    </citation>
    <scope>NUCLEOTIDE SEQUENCE</scope>
    <source>
        <strain evidence="7">IBT 35675</strain>
    </source>
</reference>
<feature type="transmembrane region" description="Helical" evidence="5">
    <location>
        <begin position="419"/>
        <end position="437"/>
    </location>
</feature>
<dbReference type="GO" id="GO:0022857">
    <property type="term" value="F:transmembrane transporter activity"/>
    <property type="evidence" value="ECO:0007669"/>
    <property type="project" value="InterPro"/>
</dbReference>
<evidence type="ECO:0000256" key="2">
    <source>
        <dbReference type="ARBA" id="ARBA00022692"/>
    </source>
</evidence>
<dbReference type="SUPFAM" id="SSF103473">
    <property type="entry name" value="MFS general substrate transporter"/>
    <property type="match status" value="1"/>
</dbReference>